<name>A0A0F8X254_9ZZZZ</name>
<feature type="non-terminal residue" evidence="1">
    <location>
        <position position="1"/>
    </location>
</feature>
<protein>
    <submittedName>
        <fullName evidence="1">Uncharacterized protein</fullName>
    </submittedName>
</protein>
<comment type="caution">
    <text evidence="1">The sequence shown here is derived from an EMBL/GenBank/DDBJ whole genome shotgun (WGS) entry which is preliminary data.</text>
</comment>
<organism evidence="1">
    <name type="scientific">marine sediment metagenome</name>
    <dbReference type="NCBI Taxonomy" id="412755"/>
    <lineage>
        <taxon>unclassified sequences</taxon>
        <taxon>metagenomes</taxon>
        <taxon>ecological metagenomes</taxon>
    </lineage>
</organism>
<dbReference type="EMBL" id="LAZR01061636">
    <property type="protein sequence ID" value="KKK63182.1"/>
    <property type="molecule type" value="Genomic_DNA"/>
</dbReference>
<reference evidence="1" key="1">
    <citation type="journal article" date="2015" name="Nature">
        <title>Complex archaea that bridge the gap between prokaryotes and eukaryotes.</title>
        <authorList>
            <person name="Spang A."/>
            <person name="Saw J.H."/>
            <person name="Jorgensen S.L."/>
            <person name="Zaremba-Niedzwiedzka K."/>
            <person name="Martijn J."/>
            <person name="Lind A.E."/>
            <person name="van Eijk R."/>
            <person name="Schleper C."/>
            <person name="Guy L."/>
            <person name="Ettema T.J."/>
        </authorList>
    </citation>
    <scope>NUCLEOTIDE SEQUENCE</scope>
</reference>
<accession>A0A0F8X254</accession>
<sequence>PPPRDNIILGTDFSLSLFDGVFELKVEANESWLAEDITTGTPYSYLEPYDWFIVVNNSMVPAYPQLTSLATKGTLKLGPIANNTFNGEFSYIGPAYNSLANTGLVNDRIGGRAWDSIWLLDERLFLSAGFQYYVNNLADTLTDTTRTIGTSVSSYVYPTDYLSIDAGFNLQSVSNSDDIDSRNTVINAGVTQNLAILITDTDVYFDGNVSLLRDNVDSANDANTYSTRLGAISYFTPFPLDTKIAVGYDFGDRTNSFYLEGRGGYRFFQNESLYTFTDVIYETGIETLDLTVGVSFDAPFNISFETDFEYITAPSGSDIIVSAFAMWEF</sequence>
<dbReference type="AlphaFoldDB" id="A0A0F8X254"/>
<evidence type="ECO:0000313" key="1">
    <source>
        <dbReference type="EMBL" id="KKK63182.1"/>
    </source>
</evidence>
<proteinExistence type="predicted"/>
<gene>
    <name evidence="1" type="ORF">LCGC14_2996840</name>
</gene>